<dbReference type="RefSeq" id="WP_343780641.1">
    <property type="nucleotide sequence ID" value="NZ_BAAADQ010000016.1"/>
</dbReference>
<evidence type="ECO:0000313" key="3">
    <source>
        <dbReference type="EMBL" id="GAA0554115.1"/>
    </source>
</evidence>
<feature type="transmembrane region" description="Helical" evidence="2">
    <location>
        <begin position="92"/>
        <end position="111"/>
    </location>
</feature>
<dbReference type="Proteomes" id="UP001501425">
    <property type="component" value="Unassembled WGS sequence"/>
</dbReference>
<sequence length="235" mass="24028">MAPPLVSAAVGALLAAALLGDAFDRRSVAVVVAAALLPSLDAAASLVVPGATNALFHAVWAPLLAGGLLYWDTTARAESTLRARGGWRAVRVAWVALASLVVAGIGSALFAGKGAVLLYPFEEARYAVRGRLLFSTQEGVVQTFVALGADGPGLLPLGSVDAATAEPVASWINPDGRPGLDPGADRRFDFVENGWQLVVVAAAAATLAVRCRGEGRGTEGSTETDPTDADAEVTR</sequence>
<keyword evidence="2" id="KW-0472">Membrane</keyword>
<evidence type="ECO:0008006" key="7">
    <source>
        <dbReference type="Google" id="ProtNLM"/>
    </source>
</evidence>
<evidence type="ECO:0000256" key="1">
    <source>
        <dbReference type="SAM" id="MobiDB-lite"/>
    </source>
</evidence>
<keyword evidence="2" id="KW-0812">Transmembrane</keyword>
<dbReference type="EMBL" id="BAAADQ010000016">
    <property type="protein sequence ID" value="GAA0554115.1"/>
    <property type="molecule type" value="Genomic_DNA"/>
</dbReference>
<dbReference type="AlphaFoldDB" id="A0AAV3SWK1"/>
<feature type="region of interest" description="Disordered" evidence="1">
    <location>
        <begin position="214"/>
        <end position="235"/>
    </location>
</feature>
<feature type="transmembrane region" description="Helical" evidence="2">
    <location>
        <begin position="50"/>
        <end position="71"/>
    </location>
</feature>
<dbReference type="Proteomes" id="UP001567571">
    <property type="component" value="Unassembled WGS sequence"/>
</dbReference>
<accession>A0AAV3SWK1</accession>
<evidence type="ECO:0000313" key="5">
    <source>
        <dbReference type="Proteomes" id="UP001501425"/>
    </source>
</evidence>
<protein>
    <recommendedName>
        <fullName evidence="7">Membrane-bound metal-dependent hydrolase</fullName>
    </recommendedName>
</protein>
<evidence type="ECO:0000313" key="6">
    <source>
        <dbReference type="Proteomes" id="UP001567571"/>
    </source>
</evidence>
<keyword evidence="6" id="KW-1185">Reference proteome</keyword>
<reference evidence="4 6" key="3">
    <citation type="submission" date="2024-06" db="EMBL/GenBank/DDBJ databases">
        <title>Halorubrum miltondacostae sp. nov., a potential PHA producer isolated from an inland solar saltern in Rio Maior, Portugal.</title>
        <authorList>
            <person name="Albuquerque L."/>
            <person name="Viver T."/>
            <person name="Barroso C."/>
            <person name="Claudino R."/>
            <person name="Galvan M."/>
            <person name="Simoes G."/>
            <person name="Lobo Da Cunha A."/>
            <person name="Egas C."/>
        </authorList>
    </citation>
    <scope>NUCLEOTIDE SEQUENCE [LARGE SCALE GENOMIC DNA]</scope>
    <source>
        <strain evidence="4 6">DSM 18646</strain>
    </source>
</reference>
<dbReference type="EMBL" id="JBEDNW010000005">
    <property type="protein sequence ID" value="MEZ3167746.1"/>
    <property type="molecule type" value="Genomic_DNA"/>
</dbReference>
<evidence type="ECO:0000313" key="4">
    <source>
        <dbReference type="EMBL" id="MEZ3167746.1"/>
    </source>
</evidence>
<proteinExistence type="predicted"/>
<keyword evidence="2" id="KW-1133">Transmembrane helix</keyword>
<organism evidence="3 5">
    <name type="scientific">Halorubrum ejinorense</name>
    <dbReference type="NCBI Taxonomy" id="425309"/>
    <lineage>
        <taxon>Archaea</taxon>
        <taxon>Methanobacteriati</taxon>
        <taxon>Methanobacteriota</taxon>
        <taxon>Stenosarchaea group</taxon>
        <taxon>Halobacteria</taxon>
        <taxon>Halobacteriales</taxon>
        <taxon>Haloferacaceae</taxon>
        <taxon>Halorubrum</taxon>
    </lineage>
</organism>
<name>A0AAV3SWK1_9EURY</name>
<feature type="compositionally biased region" description="Acidic residues" evidence="1">
    <location>
        <begin position="225"/>
        <end position="235"/>
    </location>
</feature>
<reference evidence="3" key="2">
    <citation type="submission" date="2023-12" db="EMBL/GenBank/DDBJ databases">
        <authorList>
            <person name="Sun Q."/>
            <person name="Inoue M."/>
        </authorList>
    </citation>
    <scope>NUCLEOTIDE SEQUENCE</scope>
    <source>
        <strain evidence="3">JCM 14265</strain>
    </source>
</reference>
<reference evidence="3" key="1">
    <citation type="journal article" date="2014" name="Int. J. Syst. Evol. Microbiol.">
        <title>Complete genome sequence of Corynebacterium casei LMG S-19264T (=DSM 44701T), isolated from a smear-ripened cheese.</title>
        <authorList>
            <consortium name="US DOE Joint Genome Institute (JGI-PGF)"/>
            <person name="Walter F."/>
            <person name="Albersmeier A."/>
            <person name="Kalinowski J."/>
            <person name="Ruckert C."/>
        </authorList>
    </citation>
    <scope>NUCLEOTIDE SEQUENCE</scope>
    <source>
        <strain evidence="3">JCM 14265</strain>
    </source>
</reference>
<comment type="caution">
    <text evidence="3">The sequence shown here is derived from an EMBL/GenBank/DDBJ whole genome shotgun (WGS) entry which is preliminary data.</text>
</comment>
<evidence type="ECO:0000256" key="2">
    <source>
        <dbReference type="SAM" id="Phobius"/>
    </source>
</evidence>
<gene>
    <name evidence="4" type="ORF">ABNG02_10480</name>
    <name evidence="3" type="ORF">GCM10008994_31430</name>
</gene>